<dbReference type="Pfam" id="PF06722">
    <property type="entry name" value="EryCIII-like_C"/>
    <property type="match status" value="1"/>
</dbReference>
<keyword evidence="3" id="KW-1185">Reference proteome</keyword>
<comment type="caution">
    <text evidence="2">The sequence shown here is derived from an EMBL/GenBank/DDBJ whole genome shotgun (WGS) entry which is preliminary data.</text>
</comment>
<dbReference type="InterPro" id="IPR002213">
    <property type="entry name" value="UDP_glucos_trans"/>
</dbReference>
<feature type="domain" description="Erythromycin biosynthesis protein CIII-like C-terminal" evidence="1">
    <location>
        <begin position="309"/>
        <end position="400"/>
    </location>
</feature>
<dbReference type="InterPro" id="IPR010610">
    <property type="entry name" value="EryCIII-like_C"/>
</dbReference>
<evidence type="ECO:0000313" key="3">
    <source>
        <dbReference type="Proteomes" id="UP001524499"/>
    </source>
</evidence>
<dbReference type="PANTHER" id="PTHR48050:SF13">
    <property type="entry name" value="STEROL 3-BETA-GLUCOSYLTRANSFERASE UGT80A2"/>
    <property type="match status" value="1"/>
</dbReference>
<dbReference type="Proteomes" id="UP001524499">
    <property type="component" value="Unassembled WGS sequence"/>
</dbReference>
<dbReference type="RefSeq" id="WP_256604125.1">
    <property type="nucleotide sequence ID" value="NZ_JANIBJ010000046.1"/>
</dbReference>
<dbReference type="PANTHER" id="PTHR48050">
    <property type="entry name" value="STEROL 3-BETA-GLUCOSYLTRANSFERASE"/>
    <property type="match status" value="1"/>
</dbReference>
<proteinExistence type="predicted"/>
<sequence length="438" mass="48251">MKIGIQTWGSNGDIRPLLALAAGLRQAGHEVTLVVSSIDKQRYNGIAGQLNIRYRQIPERIDFDMRDFAARSFKMHPLKWLRALLDEAFFPWEADIYAAAQQLVAENDLLLGHHFLYPLKLAAAQGEKPFYSVTFCHAAIPSPNLPPFSFPDLGKYLNPISWKLLELVFNWALREPLTRLWRSAGVAPANNMLGEHLTSRQLDLVAVDPLFCQGRKDWPAHHKICGFLNLAVDADGWNMPESLDAFLNAGPAPVYMTFGSLQQAVAEWSMTLFIRAVELSGCRAIIQTSSPDYPAGGRQGRIYFIGKHPHQPVFRHCAAVVHHGGAGTAHAATRSGCPSIVVPFMDEQLFWGLRIQQLGLGGKPLAAKSVSAEALAGAIATTLNTPAWRDRVRQAAQEMQDRDGVDTAVQWISEQFQVAAGTHGRGQSADKGFSVNQT</sequence>
<evidence type="ECO:0000313" key="2">
    <source>
        <dbReference type="EMBL" id="MCQ8106069.1"/>
    </source>
</evidence>
<dbReference type="Gene3D" id="3.40.50.2000">
    <property type="entry name" value="Glycogen Phosphorylase B"/>
    <property type="match status" value="2"/>
</dbReference>
<dbReference type="InterPro" id="IPR050426">
    <property type="entry name" value="Glycosyltransferase_28"/>
</dbReference>
<protein>
    <submittedName>
        <fullName evidence="2">Glycosyltransferase</fullName>
    </submittedName>
</protein>
<gene>
    <name evidence="2" type="ORF">NP590_18310</name>
</gene>
<reference evidence="2 3" key="1">
    <citation type="submission" date="2022-07" db="EMBL/GenBank/DDBJ databases">
        <title>Methylomonas rivi sp. nov., Methylomonas rosea sp. nov., Methylomonas aureus sp. nov. and Methylomonas subterranea sp. nov., four novel methanotrophs isolated from a freshwater creek and the deep terrestrial subsurface.</title>
        <authorList>
            <person name="Abin C."/>
            <person name="Sankaranarayanan K."/>
            <person name="Garner C."/>
            <person name="Sindelar R."/>
            <person name="Kotary K."/>
            <person name="Garner R."/>
            <person name="Barclay S."/>
            <person name="Lawson P."/>
            <person name="Krumholz L."/>
        </authorList>
    </citation>
    <scope>NUCLEOTIDE SEQUENCE [LARGE SCALE GENOMIC DNA]</scope>
    <source>
        <strain evidence="2 3">SURF-2</strain>
    </source>
</reference>
<dbReference type="CDD" id="cd03784">
    <property type="entry name" value="GT1_Gtf-like"/>
    <property type="match status" value="1"/>
</dbReference>
<name>A0ABT1TMT6_9GAMM</name>
<organism evidence="2 3">
    <name type="scientific">Methylomonas subterranea</name>
    <dbReference type="NCBI Taxonomy" id="2952225"/>
    <lineage>
        <taxon>Bacteria</taxon>
        <taxon>Pseudomonadati</taxon>
        <taxon>Pseudomonadota</taxon>
        <taxon>Gammaproteobacteria</taxon>
        <taxon>Methylococcales</taxon>
        <taxon>Methylococcaceae</taxon>
        <taxon>Methylomonas</taxon>
    </lineage>
</organism>
<evidence type="ECO:0000259" key="1">
    <source>
        <dbReference type="Pfam" id="PF06722"/>
    </source>
</evidence>
<dbReference type="SUPFAM" id="SSF53756">
    <property type="entry name" value="UDP-Glycosyltransferase/glycogen phosphorylase"/>
    <property type="match status" value="1"/>
</dbReference>
<dbReference type="EMBL" id="JANIBJ010000046">
    <property type="protein sequence ID" value="MCQ8106069.1"/>
    <property type="molecule type" value="Genomic_DNA"/>
</dbReference>
<accession>A0ABT1TMT6</accession>